<evidence type="ECO:0000313" key="2">
    <source>
        <dbReference type="EMBL" id="KAH9837709.1"/>
    </source>
</evidence>
<dbReference type="GeneID" id="72000066"/>
<dbReference type="EMBL" id="JADCUA010000008">
    <property type="protein sequence ID" value="KAH9837709.1"/>
    <property type="molecule type" value="Genomic_DNA"/>
</dbReference>
<accession>A0ABQ8KIC5</accession>
<comment type="caution">
    <text evidence="2">The sequence shown here is derived from an EMBL/GenBank/DDBJ whole genome shotgun (WGS) entry which is preliminary data.</text>
</comment>
<gene>
    <name evidence="2" type="ORF">C8Q71DRAFT_557507</name>
</gene>
<evidence type="ECO:0000256" key="1">
    <source>
        <dbReference type="SAM" id="MobiDB-lite"/>
    </source>
</evidence>
<name>A0ABQ8KIC5_9APHY</name>
<feature type="compositionally biased region" description="Basic residues" evidence="1">
    <location>
        <begin position="184"/>
        <end position="194"/>
    </location>
</feature>
<protein>
    <submittedName>
        <fullName evidence="2">Uncharacterized protein</fullName>
    </submittedName>
</protein>
<sequence>MPKWPAKAAQPFVDSDLQEVYEACNWHYIWQAEYGGPSEDSCPGDDVDGYDAMETRTVPDEEDNVDAQIVHAVLYAATNLADYYKRMLDDPLDSDYAQAVDPRTLLRLLTAEKTRSRAIGETISSLRNTTLAKEGWSDASYWDMQAKLEMSLTLEAMIPAERPSVGPNSLRYIALLRTLPVKARKSKNRMRRKSANTTPYARQQPHRHEGSDALARCSGPSPLKYCSTSTE</sequence>
<dbReference type="RefSeq" id="XP_047779747.1">
    <property type="nucleotide sequence ID" value="XM_047919334.1"/>
</dbReference>
<keyword evidence="3" id="KW-1185">Reference proteome</keyword>
<proteinExistence type="predicted"/>
<reference evidence="2 3" key="1">
    <citation type="journal article" date="2021" name="Environ. Microbiol.">
        <title>Gene family expansions and transcriptome signatures uncover fungal adaptations to wood decay.</title>
        <authorList>
            <person name="Hage H."/>
            <person name="Miyauchi S."/>
            <person name="Viragh M."/>
            <person name="Drula E."/>
            <person name="Min B."/>
            <person name="Chaduli D."/>
            <person name="Navarro D."/>
            <person name="Favel A."/>
            <person name="Norest M."/>
            <person name="Lesage-Meessen L."/>
            <person name="Balint B."/>
            <person name="Merenyi Z."/>
            <person name="de Eugenio L."/>
            <person name="Morin E."/>
            <person name="Martinez A.T."/>
            <person name="Baldrian P."/>
            <person name="Stursova M."/>
            <person name="Martinez M.J."/>
            <person name="Novotny C."/>
            <person name="Magnuson J.K."/>
            <person name="Spatafora J.W."/>
            <person name="Maurice S."/>
            <person name="Pangilinan J."/>
            <person name="Andreopoulos W."/>
            <person name="LaButti K."/>
            <person name="Hundley H."/>
            <person name="Na H."/>
            <person name="Kuo A."/>
            <person name="Barry K."/>
            <person name="Lipzen A."/>
            <person name="Henrissat B."/>
            <person name="Riley R."/>
            <person name="Ahrendt S."/>
            <person name="Nagy L.G."/>
            <person name="Grigoriev I.V."/>
            <person name="Martin F."/>
            <person name="Rosso M.N."/>
        </authorList>
    </citation>
    <scope>NUCLEOTIDE SEQUENCE [LARGE SCALE GENOMIC DNA]</scope>
    <source>
        <strain evidence="2 3">CIRM-BRFM 1785</strain>
    </source>
</reference>
<dbReference type="Proteomes" id="UP000814176">
    <property type="component" value="Unassembled WGS sequence"/>
</dbReference>
<organism evidence="2 3">
    <name type="scientific">Rhodofomes roseus</name>
    <dbReference type="NCBI Taxonomy" id="34475"/>
    <lineage>
        <taxon>Eukaryota</taxon>
        <taxon>Fungi</taxon>
        <taxon>Dikarya</taxon>
        <taxon>Basidiomycota</taxon>
        <taxon>Agaricomycotina</taxon>
        <taxon>Agaricomycetes</taxon>
        <taxon>Polyporales</taxon>
        <taxon>Rhodofomes</taxon>
    </lineage>
</organism>
<evidence type="ECO:0000313" key="3">
    <source>
        <dbReference type="Proteomes" id="UP000814176"/>
    </source>
</evidence>
<feature type="region of interest" description="Disordered" evidence="1">
    <location>
        <begin position="184"/>
        <end position="231"/>
    </location>
</feature>